<protein>
    <submittedName>
        <fullName evidence="1">Uncharacterized protein</fullName>
    </submittedName>
</protein>
<reference evidence="1" key="1">
    <citation type="submission" date="2022-07" db="EMBL/GenBank/DDBJ databases">
        <title>Genome analysis of Parmales, a sister group of diatoms, reveals the evolutionary specialization of diatoms from phago-mixotrophs to photoautotrophs.</title>
        <authorList>
            <person name="Ban H."/>
            <person name="Sato S."/>
            <person name="Yoshikawa S."/>
            <person name="Kazumasa Y."/>
            <person name="Nakamura Y."/>
            <person name="Ichinomiya M."/>
            <person name="Saitoh K."/>
            <person name="Sato N."/>
            <person name="Blanc-Mathieu R."/>
            <person name="Endo H."/>
            <person name="Kuwata A."/>
            <person name="Ogata H."/>
        </authorList>
    </citation>
    <scope>NUCLEOTIDE SEQUENCE</scope>
</reference>
<organism evidence="1 2">
    <name type="scientific">Triparma retinervis</name>
    <dbReference type="NCBI Taxonomy" id="2557542"/>
    <lineage>
        <taxon>Eukaryota</taxon>
        <taxon>Sar</taxon>
        <taxon>Stramenopiles</taxon>
        <taxon>Ochrophyta</taxon>
        <taxon>Bolidophyceae</taxon>
        <taxon>Parmales</taxon>
        <taxon>Triparmaceae</taxon>
        <taxon>Triparma</taxon>
    </lineage>
</organism>
<accession>A0A9W7AEN2</accession>
<dbReference type="Proteomes" id="UP001165082">
    <property type="component" value="Unassembled WGS sequence"/>
</dbReference>
<dbReference type="InterPro" id="IPR052055">
    <property type="entry name" value="Hepadnavirus_pol/RT"/>
</dbReference>
<comment type="caution">
    <text evidence="1">The sequence shown here is derived from an EMBL/GenBank/DDBJ whole genome shotgun (WGS) entry which is preliminary data.</text>
</comment>
<dbReference type="PANTHER" id="PTHR33050:SF7">
    <property type="entry name" value="RIBONUCLEASE H"/>
    <property type="match status" value="1"/>
</dbReference>
<dbReference type="EMBL" id="BRXZ01002639">
    <property type="protein sequence ID" value="GMH66984.1"/>
    <property type="molecule type" value="Genomic_DNA"/>
</dbReference>
<evidence type="ECO:0000313" key="1">
    <source>
        <dbReference type="EMBL" id="GMH66984.1"/>
    </source>
</evidence>
<evidence type="ECO:0000313" key="2">
    <source>
        <dbReference type="Proteomes" id="UP001165082"/>
    </source>
</evidence>
<name>A0A9W7AEN2_9STRA</name>
<keyword evidence="2" id="KW-1185">Reference proteome</keyword>
<gene>
    <name evidence="1" type="ORF">TrRE_jg641</name>
</gene>
<dbReference type="PANTHER" id="PTHR33050">
    <property type="entry name" value="REVERSE TRANSCRIPTASE DOMAIN-CONTAINING PROTEIN"/>
    <property type="match status" value="1"/>
</dbReference>
<sequence>MSKNGQNIYRFNLKVIRQESAIVKSLGLEGYLRTRGGYRTQPGSELRTVAEMRRNGLWKYARNIVPREENLERFVTRGWAPPWIHEMEDGELEDLSVSDEVEASMSKLSGDKRTAFLKQLADEVDKGYSLIVTLDAAKSLGNLAFSPYLIREQIKEDGETKFRPLRDMSRAWSVWRGKKVSVNDLVDMNSLRKRTPVNCALALPGILLAIVWMSQQHPGEPLSLRKVDVGACFFRFHTLLRHVPMFSSLLTSSKEDSLVLLCLRLVQGGRASPSHAPILTEAACALYSDTREWDEEEVESVPHPDWVLQEDDGRPQEGFPFPLNWGKEGSARDHDAKAYVDDMLEAHLAKEYRSSGLGLLSCLFKAYRPCEEGEDSAFRPSPAAEKKRDDFVSRPVCTFLGLVVDARALTITVSRLRAHAVIDLLDKVFGDGRTWVNVDELASITGKLTHISQCRTGGRAEMSAIWRMLSCCPVEKRGASYFIQPLPSMIERVSEWKEFLATPTPMPLCYVPCIAEALVATHTGYTDASKLGMGGFFREGRVLYLWRVKFPDVIGESMMRERGDGGTITINELELLGIACQLRLLYRVLCENDRAGKGLVLHTFSDNVTAVADVNKLGVRSPAGLNIIRNVYQHAVKGEYVPTSCFVRGVENSVADTCSRKTGEELLDSELRDTATALLTGPGRTEKIDPASWDEVVVMQVPLDIEEEMLRLALEAARTAPWPTPDPSDCYYGHINNETGIVHRGRLVHRRGKGVDLRED</sequence>
<dbReference type="OrthoDB" id="46370at2759"/>
<proteinExistence type="predicted"/>
<dbReference type="AlphaFoldDB" id="A0A9W7AEN2"/>